<keyword evidence="4" id="KW-1185">Reference proteome</keyword>
<gene>
    <name evidence="3" type="ORF">PX653_13080</name>
</gene>
<proteinExistence type="inferred from homology"/>
<protein>
    <submittedName>
        <fullName evidence="3">SRPBCC domain-containing protein</fullName>
    </submittedName>
</protein>
<dbReference type="Pfam" id="PF08327">
    <property type="entry name" value="AHSA1"/>
    <property type="match status" value="1"/>
</dbReference>
<dbReference type="RefSeq" id="WP_277418283.1">
    <property type="nucleotide sequence ID" value="NZ_CP119083.1"/>
</dbReference>
<dbReference type="SUPFAM" id="SSF55961">
    <property type="entry name" value="Bet v1-like"/>
    <property type="match status" value="1"/>
</dbReference>
<dbReference type="Proteomes" id="UP001216510">
    <property type="component" value="Chromosome"/>
</dbReference>
<accession>A0ABY8BIG1</accession>
<dbReference type="Gene3D" id="3.30.530.20">
    <property type="match status" value="1"/>
</dbReference>
<dbReference type="InterPro" id="IPR013538">
    <property type="entry name" value="ASHA1/2-like_C"/>
</dbReference>
<name>A0ABY8BIG1_9BURK</name>
<dbReference type="EMBL" id="CP119083">
    <property type="protein sequence ID" value="WEF35635.1"/>
    <property type="molecule type" value="Genomic_DNA"/>
</dbReference>
<sequence>MRDDELLIVRTFDAPRALVFHVWREAEHVRQWLAPGDFKCASLEWDFRPGGSWRACIRSAKNEHWMNGRFVEIVADERIVTTFRWDPDEGSDTHMPENRITVTFADEGNGTVQRFHQAPFDTVARRDSHTQGWTSVVERTGGYVERLAREAS</sequence>
<comment type="similarity">
    <text evidence="1">Belongs to the AHA1 family.</text>
</comment>
<dbReference type="InterPro" id="IPR023393">
    <property type="entry name" value="START-like_dom_sf"/>
</dbReference>
<evidence type="ECO:0000259" key="2">
    <source>
        <dbReference type="Pfam" id="PF08327"/>
    </source>
</evidence>
<reference evidence="3 4" key="1">
    <citation type="submission" date="2023-02" db="EMBL/GenBank/DDBJ databases">
        <title>Gemone sequence of Telluria chitinolytica ACM 3522T.</title>
        <authorList>
            <person name="Frediansyah A."/>
            <person name="Miess H."/>
            <person name="Gross H."/>
        </authorList>
    </citation>
    <scope>NUCLEOTIDE SEQUENCE [LARGE SCALE GENOMIC DNA]</scope>
    <source>
        <strain evidence="3 4">ACM 3522</strain>
    </source>
</reference>
<organism evidence="3 4">
    <name type="scientific">Pseudoduganella chitinolytica</name>
    <dbReference type="NCBI Taxonomy" id="34070"/>
    <lineage>
        <taxon>Bacteria</taxon>
        <taxon>Pseudomonadati</taxon>
        <taxon>Pseudomonadota</taxon>
        <taxon>Betaproteobacteria</taxon>
        <taxon>Burkholderiales</taxon>
        <taxon>Oxalobacteraceae</taxon>
        <taxon>Telluria group</taxon>
        <taxon>Pseudoduganella</taxon>
    </lineage>
</organism>
<feature type="domain" description="Activator of Hsp90 ATPase homologue 1/2-like C-terminal" evidence="2">
    <location>
        <begin position="13"/>
        <end position="139"/>
    </location>
</feature>
<evidence type="ECO:0000256" key="1">
    <source>
        <dbReference type="ARBA" id="ARBA00006817"/>
    </source>
</evidence>
<evidence type="ECO:0000313" key="4">
    <source>
        <dbReference type="Proteomes" id="UP001216510"/>
    </source>
</evidence>
<evidence type="ECO:0000313" key="3">
    <source>
        <dbReference type="EMBL" id="WEF35635.1"/>
    </source>
</evidence>